<organism evidence="10 11">
    <name type="scientific">Paenibacillus alvei</name>
    <name type="common">Bacillus alvei</name>
    <dbReference type="NCBI Taxonomy" id="44250"/>
    <lineage>
        <taxon>Bacteria</taxon>
        <taxon>Bacillati</taxon>
        <taxon>Bacillota</taxon>
        <taxon>Bacilli</taxon>
        <taxon>Bacillales</taxon>
        <taxon>Paenibacillaceae</taxon>
        <taxon>Paenibacillus</taxon>
    </lineage>
</organism>
<feature type="compositionally biased region" description="Basic and acidic residues" evidence="9">
    <location>
        <begin position="32"/>
        <end position="43"/>
    </location>
</feature>
<dbReference type="GO" id="GO:0006520">
    <property type="term" value="P:amino acid metabolic process"/>
    <property type="evidence" value="ECO:0007669"/>
    <property type="project" value="InterPro"/>
</dbReference>
<gene>
    <name evidence="8 10" type="primary">eutC</name>
    <name evidence="10" type="ORF">HMI46_25020</name>
</gene>
<comment type="function">
    <text evidence="8">Catalyzes the deamination of various vicinal amino-alcohols to oxo compounds. Allows this organism to utilize ethanolamine as the sole source of nitrogen and carbon in the presence of external vitamin B12.</text>
</comment>
<dbReference type="GO" id="GO:0031419">
    <property type="term" value="F:cobalamin binding"/>
    <property type="evidence" value="ECO:0007669"/>
    <property type="project" value="UniProtKB-UniRule"/>
</dbReference>
<name>A0AAP7DLJ9_PAEAL</name>
<comment type="cofactor">
    <cofactor evidence="8">
        <name>adenosylcob(III)alamin</name>
        <dbReference type="ChEBI" id="CHEBI:18408"/>
    </cofactor>
    <text evidence="8">Binds between the large and small subunits.</text>
</comment>
<dbReference type="GO" id="GO:0009350">
    <property type="term" value="C:ethanolamine ammonia-lyase complex"/>
    <property type="evidence" value="ECO:0007669"/>
    <property type="project" value="UniProtKB-UniRule"/>
</dbReference>
<dbReference type="GO" id="GO:0008851">
    <property type="term" value="F:ethanolamine ammonia-lyase activity"/>
    <property type="evidence" value="ECO:0007669"/>
    <property type="project" value="UniProtKB-UniRule"/>
</dbReference>
<feature type="region of interest" description="Disordered" evidence="9">
    <location>
        <begin position="21"/>
        <end position="47"/>
    </location>
</feature>
<evidence type="ECO:0000256" key="7">
    <source>
        <dbReference type="ARBA" id="ARBA00069181"/>
    </source>
</evidence>
<comment type="subunit">
    <text evidence="8">The basic unit is a heterodimer which dimerizes to form tetramers. The heterotetramers trimerize; 6 large subunits form a core ring with 6 small subunits projecting outwards.</text>
</comment>
<dbReference type="Gene3D" id="3.40.50.11240">
    <property type="entry name" value="Ethanolamine ammonia-lyase light chain (EutC)"/>
    <property type="match status" value="1"/>
</dbReference>
<comment type="pathway">
    <text evidence="8">Amine and polyamine degradation; ethanolamine degradation.</text>
</comment>
<dbReference type="EC" id="4.3.1.7" evidence="6 8"/>
<dbReference type="PANTHER" id="PTHR39330:SF1">
    <property type="entry name" value="ETHANOLAMINE AMMONIA-LYASE SMALL SUBUNIT"/>
    <property type="match status" value="1"/>
</dbReference>
<dbReference type="FunFam" id="1.10.30.40:FF:000001">
    <property type="entry name" value="Ethanolamine ammonia-lyase light chain"/>
    <property type="match status" value="1"/>
</dbReference>
<dbReference type="NCBIfam" id="NF003971">
    <property type="entry name" value="PRK05465.1"/>
    <property type="match status" value="1"/>
</dbReference>
<dbReference type="Pfam" id="PF05985">
    <property type="entry name" value="EutC"/>
    <property type="match status" value="1"/>
</dbReference>
<protein>
    <recommendedName>
        <fullName evidence="7 8">Ethanolamine ammonia-lyase small subunit</fullName>
        <shortName evidence="8">EAL small subunit</shortName>
        <ecNumber evidence="6 8">4.3.1.7</ecNumber>
    </recommendedName>
</protein>
<proteinExistence type="inferred from homology"/>
<evidence type="ECO:0000313" key="11">
    <source>
        <dbReference type="Proteomes" id="UP000552038"/>
    </source>
</evidence>
<evidence type="ECO:0000256" key="9">
    <source>
        <dbReference type="SAM" id="MobiDB-lite"/>
    </source>
</evidence>
<dbReference type="InterPro" id="IPR042251">
    <property type="entry name" value="EutC_C"/>
</dbReference>
<keyword evidence="2 8" id="KW-0456">Lyase</keyword>
<dbReference type="EMBL" id="JABFOR010000057">
    <property type="protein sequence ID" value="NOJ73779.1"/>
    <property type="molecule type" value="Genomic_DNA"/>
</dbReference>
<feature type="binding site" evidence="8">
    <location>
        <position position="258"/>
    </location>
    <ligand>
        <name>adenosylcob(III)alamin</name>
        <dbReference type="ChEBI" id="CHEBI:18408"/>
    </ligand>
</feature>
<dbReference type="RefSeq" id="WP_163978946.1">
    <property type="nucleotide sequence ID" value="NZ_JABFOR010000057.1"/>
</dbReference>
<feature type="binding site" evidence="8">
    <location>
        <position position="237"/>
    </location>
    <ligand>
        <name>adenosylcob(III)alamin</name>
        <dbReference type="ChEBI" id="CHEBI:18408"/>
    </ligand>
</feature>
<comment type="subcellular location">
    <subcellularLocation>
        <location evidence="8">Bacterial microcompartment</location>
    </subcellularLocation>
</comment>
<evidence type="ECO:0000256" key="5">
    <source>
        <dbReference type="ARBA" id="ARBA00052081"/>
    </source>
</evidence>
<evidence type="ECO:0000256" key="3">
    <source>
        <dbReference type="ARBA" id="ARBA00023285"/>
    </source>
</evidence>
<reference evidence="10 11" key="1">
    <citation type="submission" date="2020-05" db="EMBL/GenBank/DDBJ databases">
        <title>Whole genome sequencing and identification of novel metabolites from Paenibacillus alvei strain JR949.</title>
        <authorList>
            <person name="Rajendhran J."/>
            <person name="Sree Pranav P."/>
            <person name="Mahalakshmi B."/>
            <person name="Karthikeyan R."/>
        </authorList>
    </citation>
    <scope>NUCLEOTIDE SEQUENCE [LARGE SCALE GENOMIC DNA]</scope>
    <source>
        <strain evidence="10 11">JR949</strain>
    </source>
</reference>
<dbReference type="AlphaFoldDB" id="A0AAP7DLJ9"/>
<evidence type="ECO:0000256" key="8">
    <source>
        <dbReference type="HAMAP-Rule" id="MF_00601"/>
    </source>
</evidence>
<dbReference type="InterPro" id="IPR009246">
    <property type="entry name" value="EutC"/>
</dbReference>
<dbReference type="Proteomes" id="UP000552038">
    <property type="component" value="Unassembled WGS sequence"/>
</dbReference>
<evidence type="ECO:0000313" key="10">
    <source>
        <dbReference type="EMBL" id="NOJ73779.1"/>
    </source>
</evidence>
<comment type="similarity">
    <text evidence="8">Belongs to the EutC family.</text>
</comment>
<sequence>MNEKDLKSMIESILNEMVGNKTEQAAAAEGAKPAEAKAKEATASHKATTEAAVGGLVQATATLKEEQVDDGECLDDITEIDLRKLLLVPEPEDREGYLKMKEKTPARLGVWRAGPRYKTITSLRFRADHAAAQDAVFSYVSEDFVKEMNLVPIATKCRDKDEYITRPDLGRQFSDDMIAYMKQHTTKQPKVQIMVGDGLSSAAIEANLRDIIPAITQGLKMYGFEVGNILFVKHCRVPSMDVIGDVTEADVVCLLVGERPGLVTAESMSAYIAYKPTVGMPEARRTVISNIHSGGTPAVEAGAHIAELIKTMIDRKASGIDLKL</sequence>
<feature type="compositionally biased region" description="Low complexity" evidence="9">
    <location>
        <begin position="21"/>
        <end position="31"/>
    </location>
</feature>
<evidence type="ECO:0000256" key="4">
    <source>
        <dbReference type="ARBA" id="ARBA00024446"/>
    </source>
</evidence>
<dbReference type="GO" id="GO:0031471">
    <property type="term" value="C:ethanolamine degradation polyhedral organelle"/>
    <property type="evidence" value="ECO:0007669"/>
    <property type="project" value="UniProtKB-UniRule"/>
</dbReference>
<dbReference type="InterPro" id="IPR042255">
    <property type="entry name" value="EutC_N"/>
</dbReference>
<dbReference type="HAMAP" id="MF_00601">
    <property type="entry name" value="EutC"/>
    <property type="match status" value="1"/>
</dbReference>
<accession>A0AAP7DLJ9</accession>
<dbReference type="PANTHER" id="PTHR39330">
    <property type="entry name" value="ETHANOLAMINE AMMONIA-LYASE LIGHT CHAIN"/>
    <property type="match status" value="1"/>
</dbReference>
<keyword evidence="4 8" id="KW-1283">Bacterial microcompartment</keyword>
<dbReference type="GO" id="GO:0046336">
    <property type="term" value="P:ethanolamine catabolic process"/>
    <property type="evidence" value="ECO:0007669"/>
    <property type="project" value="UniProtKB-UniRule"/>
</dbReference>
<evidence type="ECO:0000256" key="2">
    <source>
        <dbReference type="ARBA" id="ARBA00023239"/>
    </source>
</evidence>
<evidence type="ECO:0000256" key="1">
    <source>
        <dbReference type="ARBA" id="ARBA00022628"/>
    </source>
</evidence>
<keyword evidence="1 8" id="KW-0846">Cobalamin</keyword>
<evidence type="ECO:0000256" key="6">
    <source>
        <dbReference type="ARBA" id="ARBA00067005"/>
    </source>
</evidence>
<comment type="catalytic activity">
    <reaction evidence="5 8">
        <text>ethanolamine = acetaldehyde + NH4(+)</text>
        <dbReference type="Rhea" id="RHEA:15313"/>
        <dbReference type="ChEBI" id="CHEBI:15343"/>
        <dbReference type="ChEBI" id="CHEBI:28938"/>
        <dbReference type="ChEBI" id="CHEBI:57603"/>
        <dbReference type="EC" id="4.3.1.7"/>
    </reaction>
</comment>
<dbReference type="FunFam" id="3.40.50.11240:FF:000001">
    <property type="entry name" value="Ethanolamine ammonia-lyase light chain"/>
    <property type="match status" value="1"/>
</dbReference>
<keyword evidence="3 8" id="KW-0170">Cobalt</keyword>
<comment type="caution">
    <text evidence="10">The sequence shown here is derived from an EMBL/GenBank/DDBJ whole genome shotgun (WGS) entry which is preliminary data.</text>
</comment>
<dbReference type="Gene3D" id="1.10.30.40">
    <property type="entry name" value="Ethanolamine ammonia-lyase light chain (EutC), N-terminal domain"/>
    <property type="match status" value="1"/>
</dbReference>